<sequence length="47" mass="5383">MTNKLSLILGALIVGAFCYDWMAQDGESTIFLAKKGILLIEYIEFWR</sequence>
<organism evidence="1 2">
    <name type="scientific">Donghicola eburneus</name>
    <dbReference type="NCBI Taxonomy" id="393278"/>
    <lineage>
        <taxon>Bacteria</taxon>
        <taxon>Pseudomonadati</taxon>
        <taxon>Pseudomonadota</taxon>
        <taxon>Alphaproteobacteria</taxon>
        <taxon>Rhodobacterales</taxon>
        <taxon>Roseobacteraceae</taxon>
        <taxon>Donghicola</taxon>
    </lineage>
</organism>
<dbReference type="RefSeq" id="WP_178338725.1">
    <property type="nucleotide sequence ID" value="NZ_FMJB01000055.1"/>
</dbReference>
<proteinExistence type="predicted"/>
<name>A0A1M4N356_9RHOB</name>
<accession>A0A1M4N356</accession>
<dbReference type="Proteomes" id="UP000184085">
    <property type="component" value="Unassembled WGS sequence"/>
</dbReference>
<gene>
    <name evidence="1" type="ORF">KARMA_2667</name>
</gene>
<evidence type="ECO:0000313" key="1">
    <source>
        <dbReference type="EMBL" id="SCM68448.1"/>
    </source>
</evidence>
<protein>
    <submittedName>
        <fullName evidence="1">Putative membrane protein</fullName>
    </submittedName>
</protein>
<evidence type="ECO:0000313" key="2">
    <source>
        <dbReference type="Proteomes" id="UP000184085"/>
    </source>
</evidence>
<dbReference type="EMBL" id="FMJB01000055">
    <property type="protein sequence ID" value="SCM68448.1"/>
    <property type="molecule type" value="Genomic_DNA"/>
</dbReference>
<reference evidence="2" key="1">
    <citation type="submission" date="2016-09" db="EMBL/GenBank/DDBJ databases">
        <authorList>
            <person name="Wibberg D."/>
        </authorList>
    </citation>
    <scope>NUCLEOTIDE SEQUENCE [LARGE SCALE GENOMIC DNA]</scope>
</reference>
<dbReference type="AlphaFoldDB" id="A0A1M4N356"/>
<keyword evidence="2" id="KW-1185">Reference proteome</keyword>